<dbReference type="AlphaFoldDB" id="X1GV30"/>
<dbReference type="EMBL" id="BARU01006787">
    <property type="protein sequence ID" value="GAH36878.1"/>
    <property type="molecule type" value="Genomic_DNA"/>
</dbReference>
<accession>X1GV30</accession>
<name>X1GV30_9ZZZZ</name>
<evidence type="ECO:0000313" key="1">
    <source>
        <dbReference type="EMBL" id="GAH36878.1"/>
    </source>
</evidence>
<proteinExistence type="predicted"/>
<gene>
    <name evidence="1" type="ORF">S03H2_13365</name>
</gene>
<sequence>MAGRAIFEYDAEQNIIFTADRWELKTREDVDEFVREYMKFCSGLKKK</sequence>
<reference evidence="1" key="1">
    <citation type="journal article" date="2014" name="Front. Microbiol.">
        <title>High frequency of phylogenetically diverse reductive dehalogenase-homologous genes in deep subseafloor sedimentary metagenomes.</title>
        <authorList>
            <person name="Kawai M."/>
            <person name="Futagami T."/>
            <person name="Toyoda A."/>
            <person name="Takaki Y."/>
            <person name="Nishi S."/>
            <person name="Hori S."/>
            <person name="Arai W."/>
            <person name="Tsubouchi T."/>
            <person name="Morono Y."/>
            <person name="Uchiyama I."/>
            <person name="Ito T."/>
            <person name="Fujiyama A."/>
            <person name="Inagaki F."/>
            <person name="Takami H."/>
        </authorList>
    </citation>
    <scope>NUCLEOTIDE SEQUENCE</scope>
    <source>
        <strain evidence="1">Expedition CK06-06</strain>
    </source>
</reference>
<organism evidence="1">
    <name type="scientific">marine sediment metagenome</name>
    <dbReference type="NCBI Taxonomy" id="412755"/>
    <lineage>
        <taxon>unclassified sequences</taxon>
        <taxon>metagenomes</taxon>
        <taxon>ecological metagenomes</taxon>
    </lineage>
</organism>
<feature type="non-terminal residue" evidence="1">
    <location>
        <position position="47"/>
    </location>
</feature>
<protein>
    <submittedName>
        <fullName evidence="1">Uncharacterized protein</fullName>
    </submittedName>
</protein>
<comment type="caution">
    <text evidence="1">The sequence shown here is derived from an EMBL/GenBank/DDBJ whole genome shotgun (WGS) entry which is preliminary data.</text>
</comment>